<reference evidence="9 10" key="1">
    <citation type="submission" date="2019-06" db="EMBL/GenBank/DDBJ databases">
        <title>Whole genome sequence for Rhodospirillaceae sp. R148.</title>
        <authorList>
            <person name="Wang G."/>
        </authorList>
    </citation>
    <scope>NUCLEOTIDE SEQUENCE [LARGE SCALE GENOMIC DNA]</scope>
    <source>
        <strain evidence="9 10">R148</strain>
    </source>
</reference>
<dbReference type="Gene3D" id="2.60.40.4070">
    <property type="match status" value="1"/>
</dbReference>
<dbReference type="InterPro" id="IPR005648">
    <property type="entry name" value="FlgD"/>
</dbReference>
<comment type="caution">
    <text evidence="9">The sequence shown here is derived from an EMBL/GenBank/DDBJ whole genome shotgun (WGS) entry which is preliminary data.</text>
</comment>
<evidence type="ECO:0000256" key="6">
    <source>
        <dbReference type="SAM" id="MobiDB-lite"/>
    </source>
</evidence>
<feature type="domain" description="FlgD/Vpr Ig-like" evidence="7">
    <location>
        <begin position="115"/>
        <end position="182"/>
    </location>
</feature>
<organism evidence="9 10">
    <name type="scientific">Denitrobaculum tricleocarpae</name>
    <dbReference type="NCBI Taxonomy" id="2591009"/>
    <lineage>
        <taxon>Bacteria</taxon>
        <taxon>Pseudomonadati</taxon>
        <taxon>Pseudomonadota</taxon>
        <taxon>Alphaproteobacteria</taxon>
        <taxon>Rhodospirillales</taxon>
        <taxon>Rhodospirillaceae</taxon>
        <taxon>Denitrobaculum</taxon>
    </lineage>
</organism>
<dbReference type="Pfam" id="PF03963">
    <property type="entry name" value="FlgD"/>
    <property type="match status" value="1"/>
</dbReference>
<feature type="region of interest" description="Disordered" evidence="6">
    <location>
        <begin position="223"/>
        <end position="248"/>
    </location>
</feature>
<gene>
    <name evidence="9" type="ORF">FKG95_26240</name>
</gene>
<dbReference type="Gene3D" id="2.30.30.910">
    <property type="match status" value="1"/>
</dbReference>
<evidence type="ECO:0000256" key="3">
    <source>
        <dbReference type="ARBA" id="ARBA00022795"/>
    </source>
</evidence>
<evidence type="ECO:0000259" key="7">
    <source>
        <dbReference type="Pfam" id="PF13860"/>
    </source>
</evidence>
<dbReference type="GO" id="GO:0044781">
    <property type="term" value="P:bacterial-type flagellum organization"/>
    <property type="evidence" value="ECO:0007669"/>
    <property type="project" value="UniProtKB-UniRule"/>
</dbReference>
<feature type="domain" description="FlgD Tudor-like" evidence="8">
    <location>
        <begin position="94"/>
        <end position="221"/>
    </location>
</feature>
<comment type="function">
    <text evidence="4 5">Required for flagellar hook formation. May act as a scaffolding protein.</text>
</comment>
<dbReference type="Pfam" id="PF13861">
    <property type="entry name" value="FLgD_tudor"/>
    <property type="match status" value="1"/>
</dbReference>
<keyword evidence="10" id="KW-1185">Reference proteome</keyword>
<dbReference type="AlphaFoldDB" id="A0A545T3U0"/>
<sequence>METTATRAPVNGVDYVDTSGGSTGIAGAQSLAETFDNFLVLLTEQLKHQDPLSPMESNEFTSQLVEFTGAEQAVLTNNKLDSLIQLQYSNQLNSVVSYIGKTVTANSLALNLDENGATIKYSLGGNAKTTEIRIIDEDGNTVTTLEGKITGGTHEVTWDGKNSEGEQMKEGVYGFLVVAKDAEGEPVQTTQGIVGEVTGVESDNGTLLLAIGKVVIPLDQISSVQQTKTAETPPDEEPADEEPADAAT</sequence>
<name>A0A545T3U0_9PROT</name>
<dbReference type="Proteomes" id="UP000315252">
    <property type="component" value="Unassembled WGS sequence"/>
</dbReference>
<dbReference type="Pfam" id="PF13860">
    <property type="entry name" value="FlgD_ig"/>
    <property type="match status" value="1"/>
</dbReference>
<dbReference type="InterPro" id="IPR025965">
    <property type="entry name" value="FlgD/Vpr_Ig-like"/>
</dbReference>
<evidence type="ECO:0000256" key="5">
    <source>
        <dbReference type="RuleBase" id="RU362076"/>
    </source>
</evidence>
<comment type="similarity">
    <text evidence="1 5">Belongs to the FlgD family.</text>
</comment>
<dbReference type="OrthoDB" id="9785233at2"/>
<evidence type="ECO:0000256" key="1">
    <source>
        <dbReference type="ARBA" id="ARBA00010577"/>
    </source>
</evidence>
<dbReference type="InterPro" id="IPR025963">
    <property type="entry name" value="FLgD_Tudor"/>
</dbReference>
<proteinExistence type="inferred from homology"/>
<protein>
    <recommendedName>
        <fullName evidence="2 5">Basal-body rod modification protein FlgD</fullName>
    </recommendedName>
</protein>
<dbReference type="EMBL" id="VHSH01000013">
    <property type="protein sequence ID" value="TQV71882.1"/>
    <property type="molecule type" value="Genomic_DNA"/>
</dbReference>
<keyword evidence="3 5" id="KW-1005">Bacterial flagellum biogenesis</keyword>
<evidence type="ECO:0000259" key="8">
    <source>
        <dbReference type="Pfam" id="PF13861"/>
    </source>
</evidence>
<evidence type="ECO:0000256" key="4">
    <source>
        <dbReference type="ARBA" id="ARBA00024746"/>
    </source>
</evidence>
<feature type="compositionally biased region" description="Acidic residues" evidence="6">
    <location>
        <begin position="233"/>
        <end position="248"/>
    </location>
</feature>
<evidence type="ECO:0000256" key="2">
    <source>
        <dbReference type="ARBA" id="ARBA00016013"/>
    </source>
</evidence>
<dbReference type="RefSeq" id="WP_142899429.1">
    <property type="nucleotide sequence ID" value="NZ_ML660064.1"/>
</dbReference>
<evidence type="ECO:0000313" key="10">
    <source>
        <dbReference type="Proteomes" id="UP000315252"/>
    </source>
</evidence>
<accession>A0A545T3U0</accession>
<evidence type="ECO:0000313" key="9">
    <source>
        <dbReference type="EMBL" id="TQV71882.1"/>
    </source>
</evidence>